<dbReference type="Pfam" id="PF13578">
    <property type="entry name" value="Methyltransf_24"/>
    <property type="match status" value="1"/>
</dbReference>
<accession>A0A6N9TNB8</accession>
<evidence type="ECO:0000313" key="2">
    <source>
        <dbReference type="Proteomes" id="UP000469346"/>
    </source>
</evidence>
<protein>
    <submittedName>
        <fullName evidence="1">Class I SAM-dependent methyltransferase</fullName>
    </submittedName>
</protein>
<proteinExistence type="predicted"/>
<organism evidence="1 2">
    <name type="scientific">Dissulfurirhabdus thermomarina</name>
    <dbReference type="NCBI Taxonomy" id="1765737"/>
    <lineage>
        <taxon>Bacteria</taxon>
        <taxon>Deltaproteobacteria</taxon>
        <taxon>Dissulfurirhabdaceae</taxon>
        <taxon>Dissulfurirhabdus</taxon>
    </lineage>
</organism>
<dbReference type="Gene3D" id="3.40.50.150">
    <property type="entry name" value="Vaccinia Virus protein VP39"/>
    <property type="match status" value="1"/>
</dbReference>
<dbReference type="SUPFAM" id="SSF53335">
    <property type="entry name" value="S-adenosyl-L-methionine-dependent methyltransferases"/>
    <property type="match status" value="1"/>
</dbReference>
<dbReference type="GO" id="GO:0008168">
    <property type="term" value="F:methyltransferase activity"/>
    <property type="evidence" value="ECO:0007669"/>
    <property type="project" value="UniProtKB-KW"/>
</dbReference>
<name>A0A6N9TNB8_DISTH</name>
<dbReference type="EMBL" id="JAAGRR010000064">
    <property type="protein sequence ID" value="NDY42538.1"/>
    <property type="molecule type" value="Genomic_DNA"/>
</dbReference>
<dbReference type="AlphaFoldDB" id="A0A6N9TNB8"/>
<comment type="caution">
    <text evidence="1">The sequence shown here is derived from an EMBL/GenBank/DDBJ whole genome shotgun (WGS) entry which is preliminary data.</text>
</comment>
<evidence type="ECO:0000313" key="1">
    <source>
        <dbReference type="EMBL" id="NDY42538.1"/>
    </source>
</evidence>
<reference evidence="1 2" key="1">
    <citation type="submission" date="2020-02" db="EMBL/GenBank/DDBJ databases">
        <title>Comparative genomics of sulfur disproportionating microorganisms.</title>
        <authorList>
            <person name="Ward L.M."/>
            <person name="Bertran E."/>
            <person name="Johnston D.T."/>
        </authorList>
    </citation>
    <scope>NUCLEOTIDE SEQUENCE [LARGE SCALE GENOMIC DNA]</scope>
    <source>
        <strain evidence="1 2">DSM 100025</strain>
    </source>
</reference>
<keyword evidence="2" id="KW-1185">Reference proteome</keyword>
<keyword evidence="1" id="KW-0808">Transferase</keyword>
<dbReference type="InterPro" id="IPR029063">
    <property type="entry name" value="SAM-dependent_MTases_sf"/>
</dbReference>
<sequence>MLHILKKIIPEPLKRKLKSHQHSAYLRESTKYAYIGEAGPLIRCVFDKIKDIPGWFNIDDCAHFFLILSYQSAIGLKGDLLEIGSYHGRSTALMAKCLQPDEKIVICDAFEIDTDDKYSDKPSPERLVSNIKRLNPNVENERIIIHKCLSNKLKLGREIFRFAHIDGGHSMDQVYFDLNLCSKHIIENGIIAVDDYYNSQWPGVTKGTNHFLSENREFSVLADLNRHGALGRKLYLIKQG</sequence>
<dbReference type="Proteomes" id="UP000469346">
    <property type="component" value="Unassembled WGS sequence"/>
</dbReference>
<keyword evidence="1" id="KW-0489">Methyltransferase</keyword>
<dbReference type="RefSeq" id="WP_163298676.1">
    <property type="nucleotide sequence ID" value="NZ_JAAGRR010000064.1"/>
</dbReference>
<dbReference type="GO" id="GO:0032259">
    <property type="term" value="P:methylation"/>
    <property type="evidence" value="ECO:0007669"/>
    <property type="project" value="UniProtKB-KW"/>
</dbReference>
<gene>
    <name evidence="1" type="ORF">G3N55_06745</name>
</gene>